<sequence length="120" mass="13213">TKSSKDEFTEAESTDNDFFRNLGESGILGVIGFYGPIAIFMWAALKAIRVVKNPVVLAFLFGMMAGTVGLLLNGVFIDVFEASKVAFPYWSLVGVGLAAIEVETRKMQDSTKIKKRETRK</sequence>
<accession>A0A317JQM4</accession>
<feature type="non-terminal residue" evidence="2">
    <location>
        <position position="1"/>
    </location>
</feature>
<evidence type="ECO:0000256" key="1">
    <source>
        <dbReference type="SAM" id="Phobius"/>
    </source>
</evidence>
<evidence type="ECO:0000313" key="2">
    <source>
        <dbReference type="EMBL" id="PWU23942.1"/>
    </source>
</evidence>
<dbReference type="AlphaFoldDB" id="A0A317JQM4"/>
<dbReference type="Proteomes" id="UP000246104">
    <property type="component" value="Unassembled WGS sequence"/>
</dbReference>
<name>A0A317JQM4_9BACT</name>
<reference evidence="2 3" key="1">
    <citation type="submission" date="2018-02" db="EMBL/GenBank/DDBJ databases">
        <title>Genomic Reconstructions from Amazon Rainforest and Pasture Soil Reveal Novel Insights into the Physiology of Candidate Phyla in Tropical Sites.</title>
        <authorList>
            <person name="Kroeger M.E."/>
            <person name="Delmont T."/>
            <person name="Eren A.M."/>
            <person name="Guo J."/>
            <person name="Meyer K.M."/>
            <person name="Khan K."/>
            <person name="Rodrigues J.L.M."/>
            <person name="Bohannan B.J.M."/>
            <person name="Tringe S."/>
            <person name="Borges C.D."/>
            <person name="Tiedje J."/>
            <person name="Tsai S.M."/>
            <person name="Nusslein K."/>
        </authorList>
    </citation>
    <scope>NUCLEOTIDE SEQUENCE [LARGE SCALE GENOMIC DNA]</scope>
    <source>
        <strain evidence="2">Amazon FNV 2010 28 9</strain>
    </source>
</reference>
<feature type="transmembrane region" description="Helical" evidence="1">
    <location>
        <begin position="26"/>
        <end position="45"/>
    </location>
</feature>
<keyword evidence="1" id="KW-1133">Transmembrane helix</keyword>
<keyword evidence="1" id="KW-0472">Membrane</keyword>
<proteinExistence type="predicted"/>
<protein>
    <submittedName>
        <fullName evidence="2">Uncharacterized protein</fullName>
    </submittedName>
</protein>
<dbReference type="EMBL" id="PSRQ01000017">
    <property type="protein sequence ID" value="PWU23942.1"/>
    <property type="molecule type" value="Genomic_DNA"/>
</dbReference>
<feature type="transmembrane region" description="Helical" evidence="1">
    <location>
        <begin position="57"/>
        <end position="80"/>
    </location>
</feature>
<organism evidence="2 3">
    <name type="scientific">Candidatus Cerribacteria bacterium 'Amazon FNV 2010 28 9'</name>
    <dbReference type="NCBI Taxonomy" id="2081795"/>
    <lineage>
        <taxon>Bacteria</taxon>
        <taxon>Candidatus Cerribacteria</taxon>
    </lineage>
</organism>
<feature type="transmembrane region" description="Helical" evidence="1">
    <location>
        <begin position="86"/>
        <end position="104"/>
    </location>
</feature>
<evidence type="ECO:0000313" key="3">
    <source>
        <dbReference type="Proteomes" id="UP000246104"/>
    </source>
</evidence>
<keyword evidence="1" id="KW-0812">Transmembrane</keyword>
<gene>
    <name evidence="2" type="ORF">C5B42_01115</name>
</gene>
<comment type="caution">
    <text evidence="2">The sequence shown here is derived from an EMBL/GenBank/DDBJ whole genome shotgun (WGS) entry which is preliminary data.</text>
</comment>